<dbReference type="InterPro" id="IPR050090">
    <property type="entry name" value="Tyrosine_recombinase_XerCD"/>
</dbReference>
<gene>
    <name evidence="3" type="ORF">DYH56_05080</name>
</gene>
<accession>A0ABX9KJ39</accession>
<sequence>MNAVDPIRDYEKINEFEEKMRMIGEREHILFLLGIYTGLRISDLLKLKVSDVKNRSHFVLKEQKTKKLKKVFINRYLKTELKKYIIGKSSNNFLVQSREGQNKPLSRQRIWQVLKKVSLEIGLDSIGCHTLRKTFGYHYYNKTKDVVFLQELYNHSSPAITLRYIGTSQDLKDKAINNMDFRRR</sequence>
<dbReference type="PANTHER" id="PTHR30349">
    <property type="entry name" value="PHAGE INTEGRASE-RELATED"/>
    <property type="match status" value="1"/>
</dbReference>
<comment type="caution">
    <text evidence="3">The sequence shown here is derived from an EMBL/GenBank/DDBJ whole genome shotgun (WGS) entry which is preliminary data.</text>
</comment>
<evidence type="ECO:0000256" key="1">
    <source>
        <dbReference type="ARBA" id="ARBA00023172"/>
    </source>
</evidence>
<dbReference type="EMBL" id="QUAJ01000006">
    <property type="protein sequence ID" value="REI42095.1"/>
    <property type="molecule type" value="Genomic_DNA"/>
</dbReference>
<organism evidence="3 4">
    <name type="scientific">Psychrilyobacter piezotolerans</name>
    <dbReference type="NCBI Taxonomy" id="2293438"/>
    <lineage>
        <taxon>Bacteria</taxon>
        <taxon>Fusobacteriati</taxon>
        <taxon>Fusobacteriota</taxon>
        <taxon>Fusobacteriia</taxon>
        <taxon>Fusobacteriales</taxon>
        <taxon>Fusobacteriaceae</taxon>
        <taxon>Psychrilyobacter</taxon>
    </lineage>
</organism>
<dbReference type="Pfam" id="PF00589">
    <property type="entry name" value="Phage_integrase"/>
    <property type="match status" value="1"/>
</dbReference>
<dbReference type="Proteomes" id="UP000263486">
    <property type="component" value="Unassembled WGS sequence"/>
</dbReference>
<proteinExistence type="predicted"/>
<reference evidence="3 4" key="1">
    <citation type="submission" date="2018-08" db="EMBL/GenBank/DDBJ databases">
        <title>Draft genome sequence of Psychrilyobacter sp. strain SD5 isolated from Black Sea water.</title>
        <authorList>
            <person name="Yadav S."/>
            <person name="Villanueva L."/>
            <person name="Damste J.S.S."/>
        </authorList>
    </citation>
    <scope>NUCLEOTIDE SEQUENCE [LARGE SCALE GENOMIC DNA]</scope>
    <source>
        <strain evidence="3 4">SD5</strain>
    </source>
</reference>
<feature type="domain" description="Tyr recombinase" evidence="2">
    <location>
        <begin position="1"/>
        <end position="177"/>
    </location>
</feature>
<keyword evidence="4" id="KW-1185">Reference proteome</keyword>
<dbReference type="InterPro" id="IPR013762">
    <property type="entry name" value="Integrase-like_cat_sf"/>
</dbReference>
<dbReference type="PANTHER" id="PTHR30349:SF82">
    <property type="entry name" value="INTEGRASE_RECOMBINASE YOEC-RELATED"/>
    <property type="match status" value="1"/>
</dbReference>
<dbReference type="SUPFAM" id="SSF56349">
    <property type="entry name" value="DNA breaking-rejoining enzymes"/>
    <property type="match status" value="1"/>
</dbReference>
<dbReference type="PROSITE" id="PS51898">
    <property type="entry name" value="TYR_RECOMBINASE"/>
    <property type="match status" value="1"/>
</dbReference>
<evidence type="ECO:0000313" key="4">
    <source>
        <dbReference type="Proteomes" id="UP000263486"/>
    </source>
</evidence>
<protein>
    <submittedName>
        <fullName evidence="3">Site-specific integrase</fullName>
    </submittedName>
</protein>
<evidence type="ECO:0000313" key="3">
    <source>
        <dbReference type="EMBL" id="REI42095.1"/>
    </source>
</evidence>
<keyword evidence="1" id="KW-0233">DNA recombination</keyword>
<dbReference type="RefSeq" id="WP_114641779.1">
    <property type="nucleotide sequence ID" value="NZ_JAACIO010000007.1"/>
</dbReference>
<evidence type="ECO:0000259" key="2">
    <source>
        <dbReference type="PROSITE" id="PS51898"/>
    </source>
</evidence>
<dbReference type="Gene3D" id="1.10.443.10">
    <property type="entry name" value="Intergrase catalytic core"/>
    <property type="match status" value="1"/>
</dbReference>
<dbReference type="InterPro" id="IPR011010">
    <property type="entry name" value="DNA_brk_join_enz"/>
</dbReference>
<dbReference type="InterPro" id="IPR002104">
    <property type="entry name" value="Integrase_catalytic"/>
</dbReference>
<name>A0ABX9KJ39_9FUSO</name>